<protein>
    <submittedName>
        <fullName evidence="9">UDP-N-acetylmuramoylalanyl-D-glutamate--2, 6-diaminopimelate ligase</fullName>
    </submittedName>
</protein>
<dbReference type="GO" id="GO:0051301">
    <property type="term" value="P:cell division"/>
    <property type="evidence" value="ECO:0007669"/>
    <property type="project" value="UniProtKB-KW"/>
</dbReference>
<feature type="domain" description="Mur ligase C-terminal" evidence="7">
    <location>
        <begin position="469"/>
        <end position="592"/>
    </location>
</feature>
<dbReference type="SUPFAM" id="SSF63418">
    <property type="entry name" value="MurE/MurF N-terminal domain"/>
    <property type="match status" value="1"/>
</dbReference>
<sequence length="617" mass="70603">MNELEKILGVTFPNNTVITNATNTTKKVKKNSIFFGLQGTKVHGSKYIEEAIELGASVAVHDDPNLKINNTDIEDKIFYIEDIDDSWKEVEKHEKNCVFINAVTESDELVYISNKLLVFLCALNSSCRFISRSLETGHYVIPSFNGFTGTNGKTSSAFMAHQLENSFYADGTDFQSIYIGTLGFQYYEHNDHYYENNGMKATNFDTSISGNTTPDIFEIFEILRKISDDTLNNNTTESELEIYKEVSDDEYPFYQIPETTINIEISSHALDQGRLKYLPFSKVALMNIGSDHIDYHRTINEYEKSKLRIFDLVHKNGKKYIGINAINTESKVFKEYLAHHEMPITIGFEDKSADIYCEISKPIKSGKENTFKITRNIPWDDADIYINSHSLEIEYACKIFPEFNIHNLVFSIVMTSDSFMFPNAECFYEPEVGREEAIAIDYELDEDIKDEDINSYPVKLNKRVQLPPGRTQIISDIPANVIIDYAHNAESFDFFLSSIKDSYEKLVIIFGCGGDRDKDKRPKMLASAIQHGDKIIFTSDNSRNEKFKDIFNDASEGNDIKDVSMIEDRKEAIIHGAKLINKNDCLVILGKGHEETQEINREVTHFSDYEVVHEIYK</sequence>
<feature type="domain" description="Mur ligase central" evidence="8">
    <location>
        <begin position="148"/>
        <end position="414"/>
    </location>
</feature>
<dbReference type="Gene3D" id="3.40.1190.10">
    <property type="entry name" value="Mur-like, catalytic domain"/>
    <property type="match status" value="1"/>
</dbReference>
<evidence type="ECO:0000259" key="8">
    <source>
        <dbReference type="Pfam" id="PF08245"/>
    </source>
</evidence>
<dbReference type="Pfam" id="PF08245">
    <property type="entry name" value="Mur_ligase_M"/>
    <property type="match status" value="1"/>
</dbReference>
<dbReference type="InterPro" id="IPR013221">
    <property type="entry name" value="Mur_ligase_cen"/>
</dbReference>
<evidence type="ECO:0000256" key="3">
    <source>
        <dbReference type="ARBA" id="ARBA00022984"/>
    </source>
</evidence>
<evidence type="ECO:0000256" key="5">
    <source>
        <dbReference type="ARBA" id="ARBA00023316"/>
    </source>
</evidence>
<proteinExistence type="predicted"/>
<keyword evidence="5" id="KW-0961">Cell wall biogenesis/degradation</keyword>
<dbReference type="SUPFAM" id="SSF53623">
    <property type="entry name" value="MurD-like peptide ligases, catalytic domain"/>
    <property type="match status" value="1"/>
</dbReference>
<evidence type="ECO:0000256" key="1">
    <source>
        <dbReference type="ARBA" id="ARBA00022618"/>
    </source>
</evidence>
<dbReference type="InterPro" id="IPR036565">
    <property type="entry name" value="Mur-like_cat_sf"/>
</dbReference>
<accession>A0A937JAT5</accession>
<dbReference type="InterPro" id="IPR004101">
    <property type="entry name" value="Mur_ligase_C"/>
</dbReference>
<dbReference type="PANTHER" id="PTHR23135:SF4">
    <property type="entry name" value="UDP-N-ACETYLMURAMOYL-L-ALANYL-D-GLUTAMATE--2,6-DIAMINOPIMELATE LIGASE MURE HOMOLOG, CHLOROPLASTIC"/>
    <property type="match status" value="1"/>
</dbReference>
<keyword evidence="4" id="KW-0131">Cell cycle</keyword>
<keyword evidence="2" id="KW-0133">Cell shape</keyword>
<dbReference type="Proteomes" id="UP000705230">
    <property type="component" value="Unassembled WGS sequence"/>
</dbReference>
<dbReference type="Pfam" id="PF02875">
    <property type="entry name" value="Mur_ligase_C"/>
    <property type="match status" value="1"/>
</dbReference>
<dbReference type="InterPro" id="IPR036615">
    <property type="entry name" value="Mur_ligase_C_dom_sf"/>
</dbReference>
<dbReference type="GO" id="GO:0009252">
    <property type="term" value="P:peptidoglycan biosynthetic process"/>
    <property type="evidence" value="ECO:0007669"/>
    <property type="project" value="UniProtKB-KW"/>
</dbReference>
<keyword evidence="9" id="KW-0436">Ligase</keyword>
<dbReference type="GO" id="GO:0005524">
    <property type="term" value="F:ATP binding"/>
    <property type="evidence" value="ECO:0007669"/>
    <property type="project" value="InterPro"/>
</dbReference>
<dbReference type="InterPro" id="IPR000713">
    <property type="entry name" value="Mur_ligase_N"/>
</dbReference>
<keyword evidence="1" id="KW-0132">Cell division</keyword>
<evidence type="ECO:0000313" key="9">
    <source>
        <dbReference type="EMBL" id="MBL6903018.1"/>
    </source>
</evidence>
<dbReference type="GO" id="GO:0071555">
    <property type="term" value="P:cell wall organization"/>
    <property type="evidence" value="ECO:0007669"/>
    <property type="project" value="UniProtKB-KW"/>
</dbReference>
<dbReference type="Pfam" id="PF01225">
    <property type="entry name" value="Mur_ligase"/>
    <property type="match status" value="1"/>
</dbReference>
<dbReference type="Gene3D" id="3.40.1390.10">
    <property type="entry name" value="MurE/MurF, N-terminal domain"/>
    <property type="match status" value="1"/>
</dbReference>
<dbReference type="GO" id="GO:0016881">
    <property type="term" value="F:acid-amino acid ligase activity"/>
    <property type="evidence" value="ECO:0007669"/>
    <property type="project" value="InterPro"/>
</dbReference>
<evidence type="ECO:0000256" key="4">
    <source>
        <dbReference type="ARBA" id="ARBA00023306"/>
    </source>
</evidence>
<dbReference type="SUPFAM" id="SSF53244">
    <property type="entry name" value="MurD-like peptide ligases, peptide-binding domain"/>
    <property type="match status" value="1"/>
</dbReference>
<dbReference type="AlphaFoldDB" id="A0A937JAT5"/>
<evidence type="ECO:0000313" key="10">
    <source>
        <dbReference type="Proteomes" id="UP000705230"/>
    </source>
</evidence>
<dbReference type="Gene3D" id="3.90.190.20">
    <property type="entry name" value="Mur ligase, C-terminal domain"/>
    <property type="match status" value="1"/>
</dbReference>
<evidence type="ECO:0000256" key="2">
    <source>
        <dbReference type="ARBA" id="ARBA00022960"/>
    </source>
</evidence>
<reference evidence="9" key="1">
    <citation type="submission" date="2020-10" db="EMBL/GenBank/DDBJ databases">
        <title>Microbiome of the Black Sea water column analyzed by genome centric metagenomics.</title>
        <authorList>
            <person name="Cabello-Yeves P.J."/>
            <person name="Callieri C."/>
            <person name="Picazo A."/>
            <person name="Mehrshad M."/>
            <person name="Haro-Moreno J.M."/>
            <person name="Roda-Garcia J."/>
            <person name="Dzembekova N."/>
            <person name="Slabakova V."/>
            <person name="Slabakova N."/>
            <person name="Moncheva S."/>
            <person name="Rodriguez-Valera F."/>
        </authorList>
    </citation>
    <scope>NUCLEOTIDE SEQUENCE</scope>
    <source>
        <strain evidence="9">BS30m-G43</strain>
    </source>
</reference>
<dbReference type="InterPro" id="IPR035911">
    <property type="entry name" value="MurE/MurF_N"/>
</dbReference>
<dbReference type="PANTHER" id="PTHR23135">
    <property type="entry name" value="MUR LIGASE FAMILY MEMBER"/>
    <property type="match status" value="1"/>
</dbReference>
<feature type="domain" description="Mur ligase N-terminal catalytic" evidence="6">
    <location>
        <begin position="25"/>
        <end position="74"/>
    </location>
</feature>
<evidence type="ECO:0000259" key="6">
    <source>
        <dbReference type="Pfam" id="PF01225"/>
    </source>
</evidence>
<dbReference type="EMBL" id="JADHSG010000002">
    <property type="protein sequence ID" value="MBL6903018.1"/>
    <property type="molecule type" value="Genomic_DNA"/>
</dbReference>
<dbReference type="GO" id="GO:0008360">
    <property type="term" value="P:regulation of cell shape"/>
    <property type="evidence" value="ECO:0007669"/>
    <property type="project" value="UniProtKB-KW"/>
</dbReference>
<organism evidence="9 10">
    <name type="scientific">SAR86 cluster bacterium</name>
    <dbReference type="NCBI Taxonomy" id="2030880"/>
    <lineage>
        <taxon>Bacteria</taxon>
        <taxon>Pseudomonadati</taxon>
        <taxon>Pseudomonadota</taxon>
        <taxon>Gammaproteobacteria</taxon>
        <taxon>SAR86 cluster</taxon>
    </lineage>
</organism>
<name>A0A937JAT5_9GAMM</name>
<gene>
    <name evidence="9" type="ORF">ISR29_02340</name>
</gene>
<keyword evidence="3" id="KW-0573">Peptidoglycan synthesis</keyword>
<comment type="caution">
    <text evidence="9">The sequence shown here is derived from an EMBL/GenBank/DDBJ whole genome shotgun (WGS) entry which is preliminary data.</text>
</comment>
<evidence type="ECO:0000259" key="7">
    <source>
        <dbReference type="Pfam" id="PF02875"/>
    </source>
</evidence>